<proteinExistence type="inferred from homology"/>
<comment type="caution">
    <text evidence="3">The sequence shown here is derived from an EMBL/GenBank/DDBJ whole genome shotgun (WGS) entry which is preliminary data.</text>
</comment>
<dbReference type="Gene3D" id="3.40.190.150">
    <property type="entry name" value="Bordetella uptake gene, domain 1"/>
    <property type="match status" value="1"/>
</dbReference>
<dbReference type="InterPro" id="IPR042100">
    <property type="entry name" value="Bug_dom1"/>
</dbReference>
<dbReference type="InterPro" id="IPR005064">
    <property type="entry name" value="BUG"/>
</dbReference>
<organism evidence="3 4">
    <name type="scientific">Aureimonas populi</name>
    <dbReference type="NCBI Taxonomy" id="1701758"/>
    <lineage>
        <taxon>Bacteria</taxon>
        <taxon>Pseudomonadati</taxon>
        <taxon>Pseudomonadota</taxon>
        <taxon>Alphaproteobacteria</taxon>
        <taxon>Hyphomicrobiales</taxon>
        <taxon>Aurantimonadaceae</taxon>
        <taxon>Aureimonas</taxon>
    </lineage>
</organism>
<dbReference type="EMBL" id="JBHUIJ010000028">
    <property type="protein sequence ID" value="MFD2239305.1"/>
    <property type="molecule type" value="Genomic_DNA"/>
</dbReference>
<dbReference type="Gene3D" id="3.40.190.10">
    <property type="entry name" value="Periplasmic binding protein-like II"/>
    <property type="match status" value="1"/>
</dbReference>
<protein>
    <submittedName>
        <fullName evidence="3">Bug family tripartite tricarboxylate transporter substrate binding protein</fullName>
    </submittedName>
</protein>
<keyword evidence="4" id="KW-1185">Reference proteome</keyword>
<dbReference type="RefSeq" id="WP_209738198.1">
    <property type="nucleotide sequence ID" value="NZ_CP072611.1"/>
</dbReference>
<dbReference type="PANTHER" id="PTHR42928:SF5">
    <property type="entry name" value="BLR1237 PROTEIN"/>
    <property type="match status" value="1"/>
</dbReference>
<sequence>MTLRPIGASGLSCLLATATFGSPALAQFPDQPIRIVVPFAAGGGVDALARPFAVRLAEILGQNVLIENQGSATGELGAVAVKMSEADGYTLLLSSAAFGTTPAFYPQAAYDPVEDFETIAILASAPQVLVATNELDAASVEDIIATARESDALTVALSATTGIQALATYLLADLSDIELTYVPYPGAGAAFPDLMAGRVDLMIDNPGSSLPLVQGNSLKLIATTGAERLEAAPDTPTIGETIPGFEVANWFVLAAPSDTPQDVLDALSQAAREAINHPELAERLQREGTTPFSLDQEESSAFVQSEVERWRETVSDLDLQVH</sequence>
<feature type="chain" id="PRO_5047344787" evidence="2">
    <location>
        <begin position="27"/>
        <end position="322"/>
    </location>
</feature>
<reference evidence="4" key="1">
    <citation type="journal article" date="2019" name="Int. J. Syst. Evol. Microbiol.">
        <title>The Global Catalogue of Microorganisms (GCM) 10K type strain sequencing project: providing services to taxonomists for standard genome sequencing and annotation.</title>
        <authorList>
            <consortium name="The Broad Institute Genomics Platform"/>
            <consortium name="The Broad Institute Genome Sequencing Center for Infectious Disease"/>
            <person name="Wu L."/>
            <person name="Ma J."/>
        </authorList>
    </citation>
    <scope>NUCLEOTIDE SEQUENCE [LARGE SCALE GENOMIC DNA]</scope>
    <source>
        <strain evidence="4">ZS-35-S2</strain>
    </source>
</reference>
<accession>A0ABW5CSH8</accession>
<dbReference type="Pfam" id="PF03401">
    <property type="entry name" value="TctC"/>
    <property type="match status" value="1"/>
</dbReference>
<evidence type="ECO:0000256" key="2">
    <source>
        <dbReference type="SAM" id="SignalP"/>
    </source>
</evidence>
<feature type="signal peptide" evidence="2">
    <location>
        <begin position="1"/>
        <end position="26"/>
    </location>
</feature>
<dbReference type="PIRSF" id="PIRSF017082">
    <property type="entry name" value="YflP"/>
    <property type="match status" value="1"/>
</dbReference>
<evidence type="ECO:0000256" key="1">
    <source>
        <dbReference type="ARBA" id="ARBA00006987"/>
    </source>
</evidence>
<gene>
    <name evidence="3" type="ORF">ACFSKQ_17800</name>
</gene>
<name>A0ABW5CSH8_9HYPH</name>
<keyword evidence="2" id="KW-0732">Signal</keyword>
<dbReference type="PANTHER" id="PTHR42928">
    <property type="entry name" value="TRICARBOXYLATE-BINDING PROTEIN"/>
    <property type="match status" value="1"/>
</dbReference>
<evidence type="ECO:0000313" key="3">
    <source>
        <dbReference type="EMBL" id="MFD2239305.1"/>
    </source>
</evidence>
<dbReference type="Proteomes" id="UP001597371">
    <property type="component" value="Unassembled WGS sequence"/>
</dbReference>
<evidence type="ECO:0000313" key="4">
    <source>
        <dbReference type="Proteomes" id="UP001597371"/>
    </source>
</evidence>
<dbReference type="SUPFAM" id="SSF53850">
    <property type="entry name" value="Periplasmic binding protein-like II"/>
    <property type="match status" value="1"/>
</dbReference>
<dbReference type="CDD" id="cd07012">
    <property type="entry name" value="PBP2_Bug_TTT"/>
    <property type="match status" value="1"/>
</dbReference>
<comment type="similarity">
    <text evidence="1">Belongs to the UPF0065 (bug) family.</text>
</comment>